<dbReference type="AlphaFoldDB" id="F0UE49"/>
<evidence type="ECO:0000256" key="2">
    <source>
        <dbReference type="ARBA" id="ARBA00023004"/>
    </source>
</evidence>
<dbReference type="VEuPathDB" id="FungiDB:I7I53_03210"/>
<dbReference type="HOGENOM" id="CLU_1421061_0_0_1"/>
<dbReference type="STRING" id="544711.F0UE49"/>
<name>F0UE49_AJEC8</name>
<protein>
    <submittedName>
        <fullName evidence="4">Periplasmic nitrate reductase</fullName>
    </submittedName>
</protein>
<proteinExistence type="predicted"/>
<dbReference type="GO" id="GO:0051536">
    <property type="term" value="F:iron-sulfur cluster binding"/>
    <property type="evidence" value="ECO:0007669"/>
    <property type="project" value="UniProtKB-KW"/>
</dbReference>
<keyword evidence="3" id="KW-0411">Iron-sulfur</keyword>
<dbReference type="OrthoDB" id="4187999at2759"/>
<dbReference type="Proteomes" id="UP000008142">
    <property type="component" value="Unassembled WGS sequence"/>
</dbReference>
<organism evidence="5">
    <name type="scientific">Ajellomyces capsulatus (strain H88)</name>
    <name type="common">Darling's disease fungus</name>
    <name type="synonym">Histoplasma capsulatum</name>
    <dbReference type="NCBI Taxonomy" id="544711"/>
    <lineage>
        <taxon>Eukaryota</taxon>
        <taxon>Fungi</taxon>
        <taxon>Dikarya</taxon>
        <taxon>Ascomycota</taxon>
        <taxon>Pezizomycotina</taxon>
        <taxon>Eurotiomycetes</taxon>
        <taxon>Eurotiomycetidae</taxon>
        <taxon>Onygenales</taxon>
        <taxon>Ajellomycetaceae</taxon>
        <taxon>Histoplasma</taxon>
    </lineage>
</organism>
<reference evidence="5" key="1">
    <citation type="submission" date="2008-07" db="EMBL/GenBank/DDBJ databases">
        <title>Annotation of Ajellomyces capsulatus strain H88.</title>
        <authorList>
            <person name="Champion M."/>
            <person name="Cuomo C."/>
            <person name="Ma L.-J."/>
            <person name="Henn M.R."/>
            <person name="Sil A."/>
            <person name="Goldman B."/>
            <person name="Young S.K."/>
            <person name="Kodira C.D."/>
            <person name="Zeng Q."/>
            <person name="Koehrsen M."/>
            <person name="Alvarado L."/>
            <person name="Berlin A."/>
            <person name="Borenstein D."/>
            <person name="Chen Z."/>
            <person name="Engels R."/>
            <person name="Freedman E."/>
            <person name="Gellesch M."/>
            <person name="Goldberg J."/>
            <person name="Griggs A."/>
            <person name="Gujja S."/>
            <person name="Heiman D."/>
            <person name="Hepburn T."/>
            <person name="Howarth C."/>
            <person name="Jen D."/>
            <person name="Larson L."/>
            <person name="Lewis B."/>
            <person name="Mehta T."/>
            <person name="Park D."/>
            <person name="Pearson M."/>
            <person name="Roberts A."/>
            <person name="Saif S."/>
            <person name="Shea T."/>
            <person name="Shenoy N."/>
            <person name="Sisk P."/>
            <person name="Stolte C."/>
            <person name="Sykes S."/>
            <person name="Walk T."/>
            <person name="White J."/>
            <person name="Yandava C."/>
            <person name="Klein B."/>
            <person name="McEwen J.G."/>
            <person name="Puccia R."/>
            <person name="Goldman G.H."/>
            <person name="Felipe M.S."/>
            <person name="Nino-Vega G."/>
            <person name="San-Blas G."/>
            <person name="Taylor J."/>
            <person name="Mendoza L."/>
            <person name="Galagan J."/>
            <person name="Nusbaum C."/>
            <person name="Birren B."/>
        </authorList>
    </citation>
    <scope>NUCLEOTIDE SEQUENCE [LARGE SCALE GENOMIC DNA]</scope>
    <source>
        <strain evidence="5">H88</strain>
    </source>
</reference>
<accession>F0UE49</accession>
<dbReference type="PANTHER" id="PTHR43105:SF10">
    <property type="entry name" value="NADH-QUINONE OXIDOREDUCTASE SUBUNIT G"/>
    <property type="match status" value="1"/>
</dbReference>
<dbReference type="Gene3D" id="3.40.228.10">
    <property type="entry name" value="Dimethylsulfoxide Reductase, domain 2"/>
    <property type="match status" value="1"/>
</dbReference>
<evidence type="ECO:0000256" key="3">
    <source>
        <dbReference type="ARBA" id="ARBA00023014"/>
    </source>
</evidence>
<evidence type="ECO:0000313" key="4">
    <source>
        <dbReference type="EMBL" id="EGC44579.1"/>
    </source>
</evidence>
<keyword evidence="2" id="KW-0408">Iron</keyword>
<sequence>MSPPGSPTGGQRCTFGDCGGPSKALIYWYLTAGHIHTQKQQLDQRRSYGALTRHSNMNGPTEATLLSNVIETPDKCAPERMRASQQLQFGNDWIDEEFVSNHVVGIVALRKVVDKYTPEYVEKITGVPKAQLQETVEIVGMTPPLPYTTLQGVYQSSSTARTCQINTLSLPREKIGKPGGEILQVNGQLTG</sequence>
<dbReference type="EMBL" id="DS990638">
    <property type="protein sequence ID" value="EGC44579.1"/>
    <property type="molecule type" value="Genomic_DNA"/>
</dbReference>
<evidence type="ECO:0000313" key="5">
    <source>
        <dbReference type="Proteomes" id="UP000008142"/>
    </source>
</evidence>
<dbReference type="SUPFAM" id="SSF53706">
    <property type="entry name" value="Formate dehydrogenase/DMSO reductase, domains 1-3"/>
    <property type="match status" value="1"/>
</dbReference>
<dbReference type="PANTHER" id="PTHR43105">
    <property type="entry name" value="RESPIRATORY NITRATE REDUCTASE"/>
    <property type="match status" value="1"/>
</dbReference>
<keyword evidence="1" id="KW-0479">Metal-binding</keyword>
<gene>
    <name evidence="4" type="ORF">HCEG_03794</name>
</gene>
<evidence type="ECO:0000256" key="1">
    <source>
        <dbReference type="ARBA" id="ARBA00022723"/>
    </source>
</evidence>
<dbReference type="GO" id="GO:0046872">
    <property type="term" value="F:metal ion binding"/>
    <property type="evidence" value="ECO:0007669"/>
    <property type="project" value="UniProtKB-KW"/>
</dbReference>
<dbReference type="InterPro" id="IPR050123">
    <property type="entry name" value="Prok_molybdopt-oxidoreductase"/>
</dbReference>